<keyword evidence="4 7" id="KW-0812">Transmembrane</keyword>
<evidence type="ECO:0000313" key="9">
    <source>
        <dbReference type="EMBL" id="GAA1659647.1"/>
    </source>
</evidence>
<dbReference type="PANTHER" id="PTHR30193:SF37">
    <property type="entry name" value="INNER MEMBRANE ABC TRANSPORTER PERMEASE PROTEIN YCJO"/>
    <property type="match status" value="1"/>
</dbReference>
<reference evidence="10" key="1">
    <citation type="journal article" date="2019" name="Int. J. Syst. Evol. Microbiol.">
        <title>The Global Catalogue of Microorganisms (GCM) 10K type strain sequencing project: providing services to taxonomists for standard genome sequencing and annotation.</title>
        <authorList>
            <consortium name="The Broad Institute Genomics Platform"/>
            <consortium name="The Broad Institute Genome Sequencing Center for Infectious Disease"/>
            <person name="Wu L."/>
            <person name="Ma J."/>
        </authorList>
    </citation>
    <scope>NUCLEOTIDE SEQUENCE [LARGE SCALE GENOMIC DNA]</scope>
    <source>
        <strain evidence="10">JCM 14718</strain>
    </source>
</reference>
<feature type="transmembrane region" description="Helical" evidence="7">
    <location>
        <begin position="130"/>
        <end position="149"/>
    </location>
</feature>
<feature type="transmembrane region" description="Helical" evidence="7">
    <location>
        <begin position="169"/>
        <end position="189"/>
    </location>
</feature>
<evidence type="ECO:0000256" key="5">
    <source>
        <dbReference type="ARBA" id="ARBA00022989"/>
    </source>
</evidence>
<gene>
    <name evidence="9" type="ORF">GCM10009765_06250</name>
</gene>
<keyword evidence="6 7" id="KW-0472">Membrane</keyword>
<dbReference type="PROSITE" id="PS50928">
    <property type="entry name" value="ABC_TM1"/>
    <property type="match status" value="1"/>
</dbReference>
<dbReference type="SUPFAM" id="SSF161098">
    <property type="entry name" value="MetI-like"/>
    <property type="match status" value="1"/>
</dbReference>
<feature type="transmembrane region" description="Helical" evidence="7">
    <location>
        <begin position="277"/>
        <end position="305"/>
    </location>
</feature>
<dbReference type="PANTHER" id="PTHR30193">
    <property type="entry name" value="ABC TRANSPORTER PERMEASE PROTEIN"/>
    <property type="match status" value="1"/>
</dbReference>
<evidence type="ECO:0000256" key="2">
    <source>
        <dbReference type="ARBA" id="ARBA00022448"/>
    </source>
</evidence>
<dbReference type="RefSeq" id="WP_344306930.1">
    <property type="nucleotide sequence ID" value="NZ_BAAANY010000002.1"/>
</dbReference>
<evidence type="ECO:0000256" key="4">
    <source>
        <dbReference type="ARBA" id="ARBA00022692"/>
    </source>
</evidence>
<dbReference type="InterPro" id="IPR035906">
    <property type="entry name" value="MetI-like_sf"/>
</dbReference>
<proteinExistence type="inferred from homology"/>
<dbReference type="InterPro" id="IPR051393">
    <property type="entry name" value="ABC_transporter_permease"/>
</dbReference>
<comment type="caution">
    <text evidence="9">The sequence shown here is derived from an EMBL/GenBank/DDBJ whole genome shotgun (WGS) entry which is preliminary data.</text>
</comment>
<evidence type="ECO:0000259" key="8">
    <source>
        <dbReference type="PROSITE" id="PS50928"/>
    </source>
</evidence>
<keyword evidence="3" id="KW-1003">Cell membrane</keyword>
<dbReference type="Pfam" id="PF00528">
    <property type="entry name" value="BPD_transp_1"/>
    <property type="match status" value="1"/>
</dbReference>
<dbReference type="InterPro" id="IPR000515">
    <property type="entry name" value="MetI-like"/>
</dbReference>
<feature type="transmembrane region" description="Helical" evidence="7">
    <location>
        <begin position="43"/>
        <end position="61"/>
    </location>
</feature>
<keyword evidence="5 7" id="KW-1133">Transmembrane helix</keyword>
<evidence type="ECO:0000256" key="1">
    <source>
        <dbReference type="ARBA" id="ARBA00004651"/>
    </source>
</evidence>
<feature type="transmembrane region" description="Helical" evidence="7">
    <location>
        <begin position="238"/>
        <end position="257"/>
    </location>
</feature>
<feature type="domain" description="ABC transmembrane type-1" evidence="8">
    <location>
        <begin position="92"/>
        <end position="304"/>
    </location>
</feature>
<name>A0ABP4RSH6_9ACTN</name>
<sequence>MVSVQETRLSPAAPENLPARRRRRPVGRAATYRDAALFLLPKALLFGVFILVPFVYTFVLVFQDGSLLGDFRFVGLANFATILSDSLFLSTLKNTLLFLVILVPLTMTVPLAVGVLLSSKLAGLRFYRSLIYLPSLLSIVATGLIWRVLVDPQSGPLNLFFQRVLDIEVPWLSNGTFAIFFIAVITMWSSLGFNSIIFMAGLNDIPDELVEAARIDGAGMWRTFWSIKLPLLRPVMQFVLILTTIASVQVFDVIFVMTKGGPGTATYTAMWYIYQNVFNGGSVGYAATMSVILLLLTLVISAFYLRATRSDGRGRG</sequence>
<comment type="similarity">
    <text evidence="7">Belongs to the binding-protein-dependent transport system permease family.</text>
</comment>
<evidence type="ECO:0000313" key="10">
    <source>
        <dbReference type="Proteomes" id="UP001500618"/>
    </source>
</evidence>
<keyword evidence="2 7" id="KW-0813">Transport</keyword>
<dbReference type="CDD" id="cd06261">
    <property type="entry name" value="TM_PBP2"/>
    <property type="match status" value="1"/>
</dbReference>
<evidence type="ECO:0000256" key="7">
    <source>
        <dbReference type="RuleBase" id="RU363032"/>
    </source>
</evidence>
<evidence type="ECO:0000256" key="3">
    <source>
        <dbReference type="ARBA" id="ARBA00022475"/>
    </source>
</evidence>
<keyword evidence="10" id="KW-1185">Reference proteome</keyword>
<organism evidence="9 10">
    <name type="scientific">Fodinicola feengrottensis</name>
    <dbReference type="NCBI Taxonomy" id="435914"/>
    <lineage>
        <taxon>Bacteria</taxon>
        <taxon>Bacillati</taxon>
        <taxon>Actinomycetota</taxon>
        <taxon>Actinomycetes</taxon>
        <taxon>Mycobacteriales</taxon>
        <taxon>Fodinicola</taxon>
    </lineage>
</organism>
<accession>A0ABP4RSH6</accession>
<protein>
    <submittedName>
        <fullName evidence="9">Sugar ABC transporter permease</fullName>
    </submittedName>
</protein>
<feature type="transmembrane region" description="Helical" evidence="7">
    <location>
        <begin position="96"/>
        <end position="118"/>
    </location>
</feature>
<dbReference type="Gene3D" id="1.10.3720.10">
    <property type="entry name" value="MetI-like"/>
    <property type="match status" value="1"/>
</dbReference>
<dbReference type="Proteomes" id="UP001500618">
    <property type="component" value="Unassembled WGS sequence"/>
</dbReference>
<dbReference type="EMBL" id="BAAANY010000002">
    <property type="protein sequence ID" value="GAA1659647.1"/>
    <property type="molecule type" value="Genomic_DNA"/>
</dbReference>
<comment type="subcellular location">
    <subcellularLocation>
        <location evidence="1 7">Cell membrane</location>
        <topology evidence="1 7">Multi-pass membrane protein</topology>
    </subcellularLocation>
</comment>
<evidence type="ECO:0000256" key="6">
    <source>
        <dbReference type="ARBA" id="ARBA00023136"/>
    </source>
</evidence>